<dbReference type="EMBL" id="KN818263">
    <property type="protein sequence ID" value="KIL63086.1"/>
    <property type="molecule type" value="Genomic_DNA"/>
</dbReference>
<dbReference type="InParanoid" id="A0A0C2X1R8"/>
<organism evidence="2 3">
    <name type="scientific">Amanita muscaria (strain Koide BX008)</name>
    <dbReference type="NCBI Taxonomy" id="946122"/>
    <lineage>
        <taxon>Eukaryota</taxon>
        <taxon>Fungi</taxon>
        <taxon>Dikarya</taxon>
        <taxon>Basidiomycota</taxon>
        <taxon>Agaricomycotina</taxon>
        <taxon>Agaricomycetes</taxon>
        <taxon>Agaricomycetidae</taxon>
        <taxon>Agaricales</taxon>
        <taxon>Pluteineae</taxon>
        <taxon>Amanitaceae</taxon>
        <taxon>Amanita</taxon>
    </lineage>
</organism>
<gene>
    <name evidence="2" type="ORF">M378DRAFT_1051909</name>
</gene>
<feature type="compositionally biased region" description="Polar residues" evidence="1">
    <location>
        <begin position="29"/>
        <end position="40"/>
    </location>
</feature>
<protein>
    <submittedName>
        <fullName evidence="2">Uncharacterized protein</fullName>
    </submittedName>
</protein>
<dbReference type="HOGENOM" id="CLU_2512182_0_0_1"/>
<keyword evidence="3" id="KW-1185">Reference proteome</keyword>
<dbReference type="Proteomes" id="UP000054549">
    <property type="component" value="Unassembled WGS sequence"/>
</dbReference>
<accession>A0A0C2X1R8</accession>
<sequence length="85" mass="9158">MVTIMPIVKFLEKCIKPVEVPPRICIETASNPETKQDSIPSTSAGSRSSAGAHTSLFSGITYAYAKSRFESLNAPLGYYVCGVGW</sequence>
<evidence type="ECO:0000313" key="2">
    <source>
        <dbReference type="EMBL" id="KIL63086.1"/>
    </source>
</evidence>
<feature type="region of interest" description="Disordered" evidence="1">
    <location>
        <begin position="29"/>
        <end position="51"/>
    </location>
</feature>
<evidence type="ECO:0000313" key="3">
    <source>
        <dbReference type="Proteomes" id="UP000054549"/>
    </source>
</evidence>
<evidence type="ECO:0000256" key="1">
    <source>
        <dbReference type="SAM" id="MobiDB-lite"/>
    </source>
</evidence>
<dbReference type="AlphaFoldDB" id="A0A0C2X1R8"/>
<reference evidence="2 3" key="1">
    <citation type="submission" date="2014-04" db="EMBL/GenBank/DDBJ databases">
        <title>Evolutionary Origins and Diversification of the Mycorrhizal Mutualists.</title>
        <authorList>
            <consortium name="DOE Joint Genome Institute"/>
            <consortium name="Mycorrhizal Genomics Consortium"/>
            <person name="Kohler A."/>
            <person name="Kuo A."/>
            <person name="Nagy L.G."/>
            <person name="Floudas D."/>
            <person name="Copeland A."/>
            <person name="Barry K.W."/>
            <person name="Cichocki N."/>
            <person name="Veneault-Fourrey C."/>
            <person name="LaButti K."/>
            <person name="Lindquist E.A."/>
            <person name="Lipzen A."/>
            <person name="Lundell T."/>
            <person name="Morin E."/>
            <person name="Murat C."/>
            <person name="Riley R."/>
            <person name="Ohm R."/>
            <person name="Sun H."/>
            <person name="Tunlid A."/>
            <person name="Henrissat B."/>
            <person name="Grigoriev I.V."/>
            <person name="Hibbett D.S."/>
            <person name="Martin F."/>
        </authorList>
    </citation>
    <scope>NUCLEOTIDE SEQUENCE [LARGE SCALE GENOMIC DNA]</scope>
    <source>
        <strain evidence="2 3">Koide BX008</strain>
    </source>
</reference>
<proteinExistence type="predicted"/>
<name>A0A0C2X1R8_AMAMK</name>
<feature type="compositionally biased region" description="Low complexity" evidence="1">
    <location>
        <begin position="41"/>
        <end position="51"/>
    </location>
</feature>